<dbReference type="Pfam" id="PF00583">
    <property type="entry name" value="Acetyltransf_1"/>
    <property type="match status" value="1"/>
</dbReference>
<dbReference type="InterPro" id="IPR016181">
    <property type="entry name" value="Acyl_CoA_acyltransferase"/>
</dbReference>
<sequence>MIDENYQGRGIARLAVQLMISEIAKLPDGAKVVVGYHSNNKAAHHLYASLGFVDNGDRFGKEMAVIKNLK</sequence>
<keyword evidence="3" id="KW-1185">Reference proteome</keyword>
<evidence type="ECO:0000313" key="2">
    <source>
        <dbReference type="EMBL" id="SDC41626.1"/>
    </source>
</evidence>
<keyword evidence="2" id="KW-0808">Transferase</keyword>
<dbReference type="Gene3D" id="3.40.630.30">
    <property type="match status" value="1"/>
</dbReference>
<accession>A0A1G6LGC0</accession>
<name>A0A1G6LGC0_9BACI</name>
<dbReference type="SUPFAM" id="SSF55729">
    <property type="entry name" value="Acyl-CoA N-acyltransferases (Nat)"/>
    <property type="match status" value="1"/>
</dbReference>
<dbReference type="PROSITE" id="PS51186">
    <property type="entry name" value="GNAT"/>
    <property type="match status" value="1"/>
</dbReference>
<proteinExistence type="predicted"/>
<protein>
    <submittedName>
        <fullName evidence="2">Diamine N-acetyltransferase</fullName>
    </submittedName>
</protein>
<gene>
    <name evidence="2" type="ORF">SAMN05421663_102358</name>
</gene>
<dbReference type="Proteomes" id="UP000198666">
    <property type="component" value="Unassembled WGS sequence"/>
</dbReference>
<dbReference type="InterPro" id="IPR000182">
    <property type="entry name" value="GNAT_dom"/>
</dbReference>
<dbReference type="GO" id="GO:0016747">
    <property type="term" value="F:acyltransferase activity, transferring groups other than amino-acyl groups"/>
    <property type="evidence" value="ECO:0007669"/>
    <property type="project" value="InterPro"/>
</dbReference>
<feature type="domain" description="N-acetyltransferase" evidence="1">
    <location>
        <begin position="1"/>
        <end position="70"/>
    </location>
</feature>
<evidence type="ECO:0000259" key="1">
    <source>
        <dbReference type="PROSITE" id="PS51186"/>
    </source>
</evidence>
<reference evidence="3" key="1">
    <citation type="submission" date="2016-10" db="EMBL/GenBank/DDBJ databases">
        <authorList>
            <person name="Varghese N."/>
            <person name="Submissions S."/>
        </authorList>
    </citation>
    <scope>NUCLEOTIDE SEQUENCE [LARGE SCALE GENOMIC DNA]</scope>
    <source>
        <strain evidence="3">DSM 21620</strain>
    </source>
</reference>
<evidence type="ECO:0000313" key="3">
    <source>
        <dbReference type="Proteomes" id="UP000198666"/>
    </source>
</evidence>
<dbReference type="EMBL" id="FMZB01000002">
    <property type="protein sequence ID" value="SDC41626.1"/>
    <property type="molecule type" value="Genomic_DNA"/>
</dbReference>
<dbReference type="AlphaFoldDB" id="A0A1G6LGC0"/>
<organism evidence="2 3">
    <name type="scientific">Terribacillus halophilus</name>
    <dbReference type="NCBI Taxonomy" id="361279"/>
    <lineage>
        <taxon>Bacteria</taxon>
        <taxon>Bacillati</taxon>
        <taxon>Bacillota</taxon>
        <taxon>Bacilli</taxon>
        <taxon>Bacillales</taxon>
        <taxon>Bacillaceae</taxon>
        <taxon>Terribacillus</taxon>
    </lineage>
</organism>